<dbReference type="PANTHER" id="PTHR11153:SF8">
    <property type="entry name" value="SIDEROFLEXIN-1"/>
    <property type="match status" value="1"/>
</dbReference>
<keyword evidence="8 9" id="KW-0472">Membrane</keyword>
<sequence>MCSREEIIDFSQPRYDPDSYWGRVKNNLLHHNPLNLFVSSESLEDAKCLYINYRCEQYLPGEIKHEELWKAKNLFESGYHPETGERITGIARPPAHVPMNSLLAGGMMASYQIPLGVVLWHWLNQTYNAVMAYAYKDDESPITDAQLMTSCGLATGTAIGTALGLNSLMRCSPYLLARFVPLAAVAAAHCISVPLMRAQVLKNGTPIYNDADSKLGYSKMAAQAGTSGVIAHRILNALPPMGLTPIIMHQLEQRGSLCRYPWLNFAGHVGIAFLCLTFVSPLTCALVSQRGSIPFKHLEPEAKDFICKKFYDHPPKYVFFDRGI</sequence>
<dbReference type="AlphaFoldDB" id="A0AA38HU06"/>
<feature type="transmembrane region" description="Helical" evidence="9">
    <location>
        <begin position="265"/>
        <end position="287"/>
    </location>
</feature>
<feature type="transmembrane region" description="Helical" evidence="9">
    <location>
        <begin position="147"/>
        <end position="168"/>
    </location>
</feature>
<reference evidence="10" key="1">
    <citation type="journal article" date="2023" name="G3 (Bethesda)">
        <title>Whole genome assemblies of Zophobas morio and Tenebrio molitor.</title>
        <authorList>
            <person name="Kaur S."/>
            <person name="Stinson S.A."/>
            <person name="diCenzo G.C."/>
        </authorList>
    </citation>
    <scope>NUCLEOTIDE SEQUENCE</scope>
    <source>
        <strain evidence="10">QUZm001</strain>
    </source>
</reference>
<dbReference type="Pfam" id="PF03820">
    <property type="entry name" value="SFXNs"/>
    <property type="match status" value="1"/>
</dbReference>
<dbReference type="Proteomes" id="UP001168821">
    <property type="component" value="Unassembled WGS sequence"/>
</dbReference>
<evidence type="ECO:0000256" key="5">
    <source>
        <dbReference type="ARBA" id="ARBA00022970"/>
    </source>
</evidence>
<organism evidence="10 11">
    <name type="scientific">Zophobas morio</name>
    <dbReference type="NCBI Taxonomy" id="2755281"/>
    <lineage>
        <taxon>Eukaryota</taxon>
        <taxon>Metazoa</taxon>
        <taxon>Ecdysozoa</taxon>
        <taxon>Arthropoda</taxon>
        <taxon>Hexapoda</taxon>
        <taxon>Insecta</taxon>
        <taxon>Pterygota</taxon>
        <taxon>Neoptera</taxon>
        <taxon>Endopterygota</taxon>
        <taxon>Coleoptera</taxon>
        <taxon>Polyphaga</taxon>
        <taxon>Cucujiformia</taxon>
        <taxon>Tenebrionidae</taxon>
        <taxon>Zophobas</taxon>
    </lineage>
</organism>
<evidence type="ECO:0000313" key="10">
    <source>
        <dbReference type="EMBL" id="KAJ3643684.1"/>
    </source>
</evidence>
<comment type="subcellular location">
    <subcellularLocation>
        <location evidence="1">Mitochondrion membrane</location>
        <topology evidence="1">Multi-pass membrane protein</topology>
    </subcellularLocation>
</comment>
<dbReference type="InterPro" id="IPR004686">
    <property type="entry name" value="Mtc"/>
</dbReference>
<evidence type="ECO:0000313" key="11">
    <source>
        <dbReference type="Proteomes" id="UP001168821"/>
    </source>
</evidence>
<proteinExistence type="inferred from homology"/>
<evidence type="ECO:0008006" key="12">
    <source>
        <dbReference type="Google" id="ProtNLM"/>
    </source>
</evidence>
<feature type="transmembrane region" description="Helical" evidence="9">
    <location>
        <begin position="102"/>
        <end position="123"/>
    </location>
</feature>
<evidence type="ECO:0000256" key="9">
    <source>
        <dbReference type="SAM" id="Phobius"/>
    </source>
</evidence>
<keyword evidence="3" id="KW-0813">Transport</keyword>
<dbReference type="EMBL" id="JALNTZ010000008">
    <property type="protein sequence ID" value="KAJ3643684.1"/>
    <property type="molecule type" value="Genomic_DNA"/>
</dbReference>
<evidence type="ECO:0000256" key="4">
    <source>
        <dbReference type="ARBA" id="ARBA00022692"/>
    </source>
</evidence>
<dbReference type="PANTHER" id="PTHR11153">
    <property type="entry name" value="SIDEROFLEXIN"/>
    <property type="match status" value="1"/>
</dbReference>
<dbReference type="GO" id="GO:0140300">
    <property type="term" value="P:serine import into mitochondrion"/>
    <property type="evidence" value="ECO:0007669"/>
    <property type="project" value="TreeGrafter"/>
</dbReference>
<evidence type="ECO:0000256" key="7">
    <source>
        <dbReference type="ARBA" id="ARBA00023128"/>
    </source>
</evidence>
<comment type="similarity">
    <text evidence="2">Belongs to the sideroflexin family.</text>
</comment>
<evidence type="ECO:0000256" key="1">
    <source>
        <dbReference type="ARBA" id="ARBA00004225"/>
    </source>
</evidence>
<evidence type="ECO:0000256" key="8">
    <source>
        <dbReference type="ARBA" id="ARBA00023136"/>
    </source>
</evidence>
<evidence type="ECO:0000256" key="2">
    <source>
        <dbReference type="ARBA" id="ARBA00005974"/>
    </source>
</evidence>
<keyword evidence="4 9" id="KW-0812">Transmembrane</keyword>
<evidence type="ECO:0000256" key="6">
    <source>
        <dbReference type="ARBA" id="ARBA00022989"/>
    </source>
</evidence>
<keyword evidence="6 9" id="KW-1133">Transmembrane helix</keyword>
<accession>A0AA38HU06</accession>
<comment type="caution">
    <text evidence="10">The sequence shown here is derived from an EMBL/GenBank/DDBJ whole genome shotgun (WGS) entry which is preliminary data.</text>
</comment>
<gene>
    <name evidence="10" type="ORF">Zmor_026381</name>
</gene>
<dbReference type="GO" id="GO:0015075">
    <property type="term" value="F:monoatomic ion transmembrane transporter activity"/>
    <property type="evidence" value="ECO:0007669"/>
    <property type="project" value="InterPro"/>
</dbReference>
<keyword evidence="5" id="KW-0029">Amino-acid transport</keyword>
<protein>
    <recommendedName>
        <fullName evidence="12">Sidoreflexin</fullName>
    </recommendedName>
</protein>
<name>A0AA38HU06_9CUCU</name>
<keyword evidence="7" id="KW-0496">Mitochondrion</keyword>
<dbReference type="GO" id="GO:0005743">
    <property type="term" value="C:mitochondrial inner membrane"/>
    <property type="evidence" value="ECO:0007669"/>
    <property type="project" value="TreeGrafter"/>
</dbReference>
<keyword evidence="11" id="KW-1185">Reference proteome</keyword>
<evidence type="ECO:0000256" key="3">
    <source>
        <dbReference type="ARBA" id="ARBA00022448"/>
    </source>
</evidence>
<feature type="transmembrane region" description="Helical" evidence="9">
    <location>
        <begin position="175"/>
        <end position="196"/>
    </location>
</feature>